<dbReference type="InterPro" id="IPR003870">
    <property type="entry name" value="DUF222"/>
</dbReference>
<gene>
    <name evidence="2" type="ORF">GIS00_26415</name>
</gene>
<keyword evidence="3" id="KW-1185">Reference proteome</keyword>
<comment type="caution">
    <text evidence="2">The sequence shown here is derived from an EMBL/GenBank/DDBJ whole genome shotgun (WGS) entry which is preliminary data.</text>
</comment>
<dbReference type="Proteomes" id="UP000460221">
    <property type="component" value="Unassembled WGS sequence"/>
</dbReference>
<reference evidence="2 3" key="1">
    <citation type="submission" date="2019-11" db="EMBL/GenBank/DDBJ databases">
        <authorList>
            <person name="Jiang L.-Q."/>
        </authorList>
    </citation>
    <scope>NUCLEOTIDE SEQUENCE [LARGE SCALE GENOMIC DNA]</scope>
    <source>
        <strain evidence="2 3">YIM 132087</strain>
    </source>
</reference>
<dbReference type="AlphaFoldDB" id="A0A7K1FTM4"/>
<protein>
    <submittedName>
        <fullName evidence="2">DUF222 domain-containing protein</fullName>
    </submittedName>
</protein>
<dbReference type="RefSeq" id="WP_154771462.1">
    <property type="nucleotide sequence ID" value="NZ_WLYK01000020.1"/>
</dbReference>
<evidence type="ECO:0000313" key="2">
    <source>
        <dbReference type="EMBL" id="MTD17471.1"/>
    </source>
</evidence>
<proteinExistence type="predicted"/>
<dbReference type="EMBL" id="WLYK01000020">
    <property type="protein sequence ID" value="MTD17471.1"/>
    <property type="molecule type" value="Genomic_DNA"/>
</dbReference>
<dbReference type="Pfam" id="PF02720">
    <property type="entry name" value="DUF222"/>
    <property type="match status" value="1"/>
</dbReference>
<evidence type="ECO:0000259" key="1">
    <source>
        <dbReference type="Pfam" id="PF02720"/>
    </source>
</evidence>
<sequence>MPDADGSVPYDLDEVLALVEAATDAYTRLGTAAWWKLAPDGLDEISRRLEHTTRLAWAAQVALAGEYEQQSVASARGATSTATMLTALLRISPGEARLRVRTAAATHPQYTSTGTEIDPQLPALGAAITAGDIGGEHARIIGDALRHLPEPITPDQRQGLEQALVEHARTDDPARLNRTAQHLAHLLEQE</sequence>
<evidence type="ECO:0000313" key="3">
    <source>
        <dbReference type="Proteomes" id="UP000460221"/>
    </source>
</evidence>
<accession>A0A7K1FTM4</accession>
<feature type="domain" description="DUF222" evidence="1">
    <location>
        <begin position="47"/>
        <end position="188"/>
    </location>
</feature>
<name>A0A7K1FTM4_9ACTN</name>
<feature type="non-terminal residue" evidence="2">
    <location>
        <position position="190"/>
    </location>
</feature>
<organism evidence="2 3">
    <name type="scientific">Nakamurella alba</name>
    <dbReference type="NCBI Taxonomy" id="2665158"/>
    <lineage>
        <taxon>Bacteria</taxon>
        <taxon>Bacillati</taxon>
        <taxon>Actinomycetota</taxon>
        <taxon>Actinomycetes</taxon>
        <taxon>Nakamurellales</taxon>
        <taxon>Nakamurellaceae</taxon>
        <taxon>Nakamurella</taxon>
    </lineage>
</organism>